<accession>G8BWE0</accession>
<keyword evidence="1" id="KW-0812">Transmembrane</keyword>
<keyword evidence="1" id="KW-0472">Membrane</keyword>
<gene>
    <name evidence="2" type="primary">TPHA0G03790</name>
    <name evidence="2" type="ordered locus">TPHA_0G03790</name>
</gene>
<dbReference type="KEGG" id="tpf:TPHA_0G03790"/>
<keyword evidence="1" id="KW-1133">Transmembrane helix</keyword>
<protein>
    <submittedName>
        <fullName evidence="2">Uncharacterized protein</fullName>
    </submittedName>
</protein>
<organism evidence="2 3">
    <name type="scientific">Tetrapisispora phaffii (strain ATCC 24235 / CBS 4417 / NBRC 1672 / NRRL Y-8282 / UCD 70-5)</name>
    <name type="common">Yeast</name>
    <name type="synonym">Fabospora phaffii</name>
    <dbReference type="NCBI Taxonomy" id="1071381"/>
    <lineage>
        <taxon>Eukaryota</taxon>
        <taxon>Fungi</taxon>
        <taxon>Dikarya</taxon>
        <taxon>Ascomycota</taxon>
        <taxon>Saccharomycotina</taxon>
        <taxon>Saccharomycetes</taxon>
        <taxon>Saccharomycetales</taxon>
        <taxon>Saccharomycetaceae</taxon>
        <taxon>Tetrapisispora</taxon>
    </lineage>
</organism>
<evidence type="ECO:0000313" key="3">
    <source>
        <dbReference type="Proteomes" id="UP000005666"/>
    </source>
</evidence>
<dbReference type="RefSeq" id="XP_003686652.1">
    <property type="nucleotide sequence ID" value="XM_003686604.1"/>
</dbReference>
<feature type="transmembrane region" description="Helical" evidence="1">
    <location>
        <begin position="279"/>
        <end position="298"/>
    </location>
</feature>
<evidence type="ECO:0000313" key="2">
    <source>
        <dbReference type="EMBL" id="CCE64218.1"/>
    </source>
</evidence>
<evidence type="ECO:0000256" key="1">
    <source>
        <dbReference type="SAM" id="Phobius"/>
    </source>
</evidence>
<dbReference type="EMBL" id="HE612862">
    <property type="protein sequence ID" value="CCE64218.1"/>
    <property type="molecule type" value="Genomic_DNA"/>
</dbReference>
<dbReference type="Proteomes" id="UP000005666">
    <property type="component" value="Chromosome 7"/>
</dbReference>
<keyword evidence="3" id="KW-1185">Reference proteome</keyword>
<name>G8BWE0_TETPH</name>
<dbReference type="GeneID" id="11535870"/>
<feature type="transmembrane region" description="Helical" evidence="1">
    <location>
        <begin position="310"/>
        <end position="335"/>
    </location>
</feature>
<proteinExistence type="predicted"/>
<dbReference type="HOGENOM" id="CLU_716069_0_0_1"/>
<sequence length="386" mass="45479">MPEQQLIASLYTIQNTLRPLGNDERPEDYSRTIEENIYAESFIEERIKEIIPNKNYAVLFLHKYYNIKNIALPLLERQNVRDSKNFEQVYFLFEAITQSELVEKKLRRSCTQIYITQIQNFSIIFCANNSYLLPIICPSFMRLHILKDQFPYIILQSLVNDDIISFDKFFQKVKEEVKRIKEQSNTVYRLNLNDMKKMSFLKSNFETCIDSQMIGNQPILRFLNEQKRVFKKNRHIDDCCCSILQSVKESQLKADEMSNYISEADEELNRLYEVRVTSFRGIFVTLIVFTSIFIAGLFKDIYNHSASTGIIIAFILLVIFCGICFLILILLYWHISLLWFLPLNRNTDEKNNEENSNTRDLEIVYSEFEQGHNSNSSSVRTNPENV</sequence>
<dbReference type="AlphaFoldDB" id="G8BWE0"/>
<reference evidence="2 3" key="1">
    <citation type="journal article" date="2011" name="Proc. Natl. Acad. Sci. U.S.A.">
        <title>Evolutionary erosion of yeast sex chromosomes by mating-type switching accidents.</title>
        <authorList>
            <person name="Gordon J.L."/>
            <person name="Armisen D."/>
            <person name="Proux-Wera E."/>
            <person name="Oheigeartaigh S.S."/>
            <person name="Byrne K.P."/>
            <person name="Wolfe K.H."/>
        </authorList>
    </citation>
    <scope>NUCLEOTIDE SEQUENCE [LARGE SCALE GENOMIC DNA]</scope>
    <source>
        <strain evidence="3">ATCC 24235 / CBS 4417 / NBRC 1672 / NRRL Y-8282 / UCD 70-5</strain>
    </source>
</reference>